<protein>
    <submittedName>
        <fullName evidence="1">Uncharacterized protein</fullName>
    </submittedName>
</protein>
<evidence type="ECO:0000313" key="2">
    <source>
        <dbReference type="Proteomes" id="UP000299102"/>
    </source>
</evidence>
<accession>A0A4C1SW64</accession>
<keyword evidence="2" id="KW-1185">Reference proteome</keyword>
<dbReference type="Proteomes" id="UP000299102">
    <property type="component" value="Unassembled WGS sequence"/>
</dbReference>
<reference evidence="1 2" key="1">
    <citation type="journal article" date="2019" name="Commun. Biol.">
        <title>The bagworm genome reveals a unique fibroin gene that provides high tensile strength.</title>
        <authorList>
            <person name="Kono N."/>
            <person name="Nakamura H."/>
            <person name="Ohtoshi R."/>
            <person name="Tomita M."/>
            <person name="Numata K."/>
            <person name="Arakawa K."/>
        </authorList>
    </citation>
    <scope>NUCLEOTIDE SEQUENCE [LARGE SCALE GENOMIC DNA]</scope>
</reference>
<evidence type="ECO:0000313" key="1">
    <source>
        <dbReference type="EMBL" id="GBP05490.1"/>
    </source>
</evidence>
<gene>
    <name evidence="1" type="ORF">EVAR_100773_1</name>
</gene>
<dbReference type="EMBL" id="BGZK01003909">
    <property type="protein sequence ID" value="GBP05490.1"/>
    <property type="molecule type" value="Genomic_DNA"/>
</dbReference>
<organism evidence="1 2">
    <name type="scientific">Eumeta variegata</name>
    <name type="common">Bagworm moth</name>
    <name type="synonym">Eumeta japonica</name>
    <dbReference type="NCBI Taxonomy" id="151549"/>
    <lineage>
        <taxon>Eukaryota</taxon>
        <taxon>Metazoa</taxon>
        <taxon>Ecdysozoa</taxon>
        <taxon>Arthropoda</taxon>
        <taxon>Hexapoda</taxon>
        <taxon>Insecta</taxon>
        <taxon>Pterygota</taxon>
        <taxon>Neoptera</taxon>
        <taxon>Endopterygota</taxon>
        <taxon>Lepidoptera</taxon>
        <taxon>Glossata</taxon>
        <taxon>Ditrysia</taxon>
        <taxon>Tineoidea</taxon>
        <taxon>Psychidae</taxon>
        <taxon>Oiketicinae</taxon>
        <taxon>Eumeta</taxon>
    </lineage>
</organism>
<comment type="caution">
    <text evidence="1">The sequence shown here is derived from an EMBL/GenBank/DDBJ whole genome shotgun (WGS) entry which is preliminary data.</text>
</comment>
<proteinExistence type="predicted"/>
<dbReference type="AlphaFoldDB" id="A0A4C1SW64"/>
<name>A0A4C1SW64_EUMVA</name>
<sequence>MLGNALMLPGKKDSGVAAGPDGVINGGNISLWTGHVGMRRFYVLTYHIGDIGSNWRGGVDHVATPTASLTRRIRFFESKITNEKSG</sequence>